<reference evidence="3 4" key="1">
    <citation type="submission" date="2019-10" db="EMBL/GenBank/DDBJ databases">
        <title>Extracellular Electron Transfer in a Candidatus Methanoperedens spp. Enrichment Culture.</title>
        <authorList>
            <person name="Berger S."/>
            <person name="Rangel Shaw D."/>
            <person name="Berben T."/>
            <person name="In 'T Zandt M."/>
            <person name="Frank J."/>
            <person name="Reimann J."/>
            <person name="Jetten M.S.M."/>
            <person name="Welte C.U."/>
        </authorList>
    </citation>
    <scope>NUCLEOTIDE SEQUENCE [LARGE SCALE GENOMIC DNA]</scope>
    <source>
        <strain evidence="3">SB12</strain>
    </source>
</reference>
<evidence type="ECO:0000313" key="3">
    <source>
        <dbReference type="EMBL" id="KAB2928875.1"/>
    </source>
</evidence>
<evidence type="ECO:0000313" key="4">
    <source>
        <dbReference type="Proteomes" id="UP000460298"/>
    </source>
</evidence>
<protein>
    <submittedName>
        <fullName evidence="3">DUF389 domain-containing protein</fullName>
    </submittedName>
</protein>
<feature type="transmembrane region" description="Helical" evidence="2">
    <location>
        <begin position="129"/>
        <end position="147"/>
    </location>
</feature>
<keyword evidence="2" id="KW-0812">Transmembrane</keyword>
<gene>
    <name evidence="3" type="ORF">F9K24_21530</name>
</gene>
<feature type="region of interest" description="Disordered" evidence="1">
    <location>
        <begin position="1"/>
        <end position="83"/>
    </location>
</feature>
<dbReference type="Pfam" id="PF04087">
    <property type="entry name" value="DUF389"/>
    <property type="match status" value="1"/>
</dbReference>
<name>A0A833LWA2_9LEPT</name>
<keyword evidence="2" id="KW-0472">Membrane</keyword>
<feature type="transmembrane region" description="Helical" evidence="2">
    <location>
        <begin position="249"/>
        <end position="274"/>
    </location>
</feature>
<feature type="transmembrane region" description="Helical" evidence="2">
    <location>
        <begin position="153"/>
        <end position="174"/>
    </location>
</feature>
<evidence type="ECO:0000256" key="2">
    <source>
        <dbReference type="SAM" id="Phobius"/>
    </source>
</evidence>
<comment type="caution">
    <text evidence="3">The sequence shown here is derived from an EMBL/GenBank/DDBJ whole genome shotgun (WGS) entry which is preliminary data.</text>
</comment>
<dbReference type="InterPro" id="IPR005240">
    <property type="entry name" value="DUF389"/>
</dbReference>
<dbReference type="PANTHER" id="PTHR20992:SF9">
    <property type="entry name" value="AT15442P-RELATED"/>
    <property type="match status" value="1"/>
</dbReference>
<feature type="transmembrane region" description="Helical" evidence="2">
    <location>
        <begin position="286"/>
        <end position="308"/>
    </location>
</feature>
<organism evidence="3 4">
    <name type="scientific">Leptonema illini</name>
    <dbReference type="NCBI Taxonomy" id="183"/>
    <lineage>
        <taxon>Bacteria</taxon>
        <taxon>Pseudomonadati</taxon>
        <taxon>Spirochaetota</taxon>
        <taxon>Spirochaetia</taxon>
        <taxon>Leptospirales</taxon>
        <taxon>Leptospiraceae</taxon>
        <taxon>Leptonema</taxon>
    </lineage>
</organism>
<feature type="transmembrane region" description="Helical" evidence="2">
    <location>
        <begin position="354"/>
        <end position="375"/>
    </location>
</feature>
<feature type="compositionally biased region" description="Basic residues" evidence="1">
    <location>
        <begin position="7"/>
        <end position="27"/>
    </location>
</feature>
<feature type="transmembrane region" description="Helical" evidence="2">
    <location>
        <begin position="186"/>
        <end position="209"/>
    </location>
</feature>
<dbReference type="AlphaFoldDB" id="A0A833LWA2"/>
<dbReference type="EMBL" id="WBUI01000043">
    <property type="protein sequence ID" value="KAB2928875.1"/>
    <property type="molecule type" value="Genomic_DNA"/>
</dbReference>
<proteinExistence type="predicted"/>
<feature type="transmembrane region" description="Helical" evidence="2">
    <location>
        <begin position="221"/>
        <end position="242"/>
    </location>
</feature>
<dbReference type="PANTHER" id="PTHR20992">
    <property type="entry name" value="AT15442P-RELATED"/>
    <property type="match status" value="1"/>
</dbReference>
<evidence type="ECO:0000256" key="1">
    <source>
        <dbReference type="SAM" id="MobiDB-lite"/>
    </source>
</evidence>
<sequence>MNDYGRLRRHLRRGSKWLKGAQRHGRKQQYSGKKASHTTRRQSPETVSSAVKKARIHGGFMKNPPMATRKKASLPPPSHTEDDLRTGLEKAGGFLHEIFARLPAILKVERSDVLLMHDEIDQGARIQSLPYWLFLFASCGIATMGLITNSPAVIIGAMLISPLMAPIIGLGMGVALSDLYLGTKSLFNLFASVTVAIVTAALITVLVPLHDDTTEILARTSPTVLDLFIAVLCGLVAALSSVRSSGENVLGNVAPGAAIGVALMPPLCVVGYGLGSGFRGEMMWGAFLLFLTNLFSIVLVSSAFYYFIYEGYNINRLVSLLVGRRQKKEPFFNLLSRIPVWQRIDESLSSRKRFLFPLILMLLISYPLMSSLVLLKKKTDLRNFLSGELRSVSGLQVIRGPEQLNYSGDSITGSILYSSDQDNDSLEEQIHTKLKQRFADVEPKFRLIRIVGEADLETLQKAGIPDPAVEASNRLEQALLLTDHIHKAMMRRFPPEAGLILRTQLITSARGIDSVQIRYAGETLDRASLNLVGSTLRQELEAQGYATGEVQIIHSGSIERTGGCKERADLKSELLPLLDPLRANREIGVILLLRPGTSIDADFLKSFGERLTVRYNGDAKCQFRLTYTRLP</sequence>
<keyword evidence="2" id="KW-1133">Transmembrane helix</keyword>
<dbReference type="Proteomes" id="UP000460298">
    <property type="component" value="Unassembled WGS sequence"/>
</dbReference>
<accession>A0A833LWA2</accession>